<organism evidence="1 2">
    <name type="scientific">Meloidogyne enterolobii</name>
    <name type="common">Root-knot nematode worm</name>
    <name type="synonym">Meloidogyne mayaguensis</name>
    <dbReference type="NCBI Taxonomy" id="390850"/>
    <lineage>
        <taxon>Eukaryota</taxon>
        <taxon>Metazoa</taxon>
        <taxon>Ecdysozoa</taxon>
        <taxon>Nematoda</taxon>
        <taxon>Chromadorea</taxon>
        <taxon>Rhabditida</taxon>
        <taxon>Tylenchina</taxon>
        <taxon>Tylenchomorpha</taxon>
        <taxon>Tylenchoidea</taxon>
        <taxon>Meloidogynidae</taxon>
        <taxon>Meloidogyninae</taxon>
        <taxon>Meloidogyne</taxon>
    </lineage>
</organism>
<reference evidence="1" key="1">
    <citation type="submission" date="2023-11" db="EMBL/GenBank/DDBJ databases">
        <authorList>
            <person name="Poullet M."/>
        </authorList>
    </citation>
    <scope>NUCLEOTIDE SEQUENCE</scope>
    <source>
        <strain evidence="1">E1834</strain>
    </source>
</reference>
<accession>A0ACB0ZPQ0</accession>
<gene>
    <name evidence="1" type="ORF">MENTE1834_LOCUS28304</name>
</gene>
<dbReference type="Proteomes" id="UP001497535">
    <property type="component" value="Unassembled WGS sequence"/>
</dbReference>
<keyword evidence="2" id="KW-1185">Reference proteome</keyword>
<dbReference type="EMBL" id="CAVMJV010000043">
    <property type="protein sequence ID" value="CAK5081090.1"/>
    <property type="molecule type" value="Genomic_DNA"/>
</dbReference>
<comment type="caution">
    <text evidence="1">The sequence shown here is derived from an EMBL/GenBank/DDBJ whole genome shotgun (WGS) entry which is preliminary data.</text>
</comment>
<protein>
    <submittedName>
        <fullName evidence="1">Uncharacterized protein</fullName>
    </submittedName>
</protein>
<proteinExistence type="predicted"/>
<evidence type="ECO:0000313" key="1">
    <source>
        <dbReference type="EMBL" id="CAK5081090.1"/>
    </source>
</evidence>
<sequence length="613" mass="70758">MLTFLSSNNFFKFVNYLYFFVFIFVNSDDSLTSEKCQQSNSNLIENSPINGNDNPATNFGGETADDFPPSAPISIQAGTLWPLPQKFHYGEYNRTVGRQGLIPLIFINSTFGGENRECDILEKAKSIYLNKLLVFPALEEVRTGKGTPLQMVIKVKKRCPGRQQFPPSDMNEECEEILLKFKFNLIILDKLMVPLNGEILLEANEIWGVLRGIETFSQLFFVKQGQLYIRTITVHDWPEYSVRGILLDTSRHYLNKNIILRQIDLASQNKMNVLHWHIVDMESFPFVSTRFPNISKEGAFTSKHIYSPNVVDEILQHARLRGVRVIPEFDTPGSGILADCYDKRNRLVTSSMLDPSRESTYIFLKEFLKEIDETFRDKYIHLGGDETAYWTIQCWSRNPKIREFMAEKGFKNMTQLENYYFSRLQAIVKEVFGTQAGGRKMIFWQEVFDNNKPDVSAIVHNWYSQNDQARARDIKRAVQQGFQVIVSSCWYLNLINYGADWRALSPKGLGRYYYCDPRNFPGTYEQKQLVIGGIATMWGEYIDGTNLESTLWPRASAVAERLWSPPEKTKSADEAWPRLQEHRCRMISRGYRAEPVNGPDYCGAEFSESPEMF</sequence>
<name>A0ACB0ZPQ0_MELEN</name>
<evidence type="ECO:0000313" key="2">
    <source>
        <dbReference type="Proteomes" id="UP001497535"/>
    </source>
</evidence>